<keyword evidence="2" id="KW-1185">Reference proteome</keyword>
<name>A0ACC2K212_9PEZI</name>
<gene>
    <name evidence="1" type="ORF">O1611_g69</name>
</gene>
<accession>A0ACC2K212</accession>
<organism evidence="1 2">
    <name type="scientific">Lasiodiplodia mahajangana</name>
    <dbReference type="NCBI Taxonomy" id="1108764"/>
    <lineage>
        <taxon>Eukaryota</taxon>
        <taxon>Fungi</taxon>
        <taxon>Dikarya</taxon>
        <taxon>Ascomycota</taxon>
        <taxon>Pezizomycotina</taxon>
        <taxon>Dothideomycetes</taxon>
        <taxon>Dothideomycetes incertae sedis</taxon>
        <taxon>Botryosphaeriales</taxon>
        <taxon>Botryosphaeriaceae</taxon>
        <taxon>Lasiodiplodia</taxon>
    </lineage>
</organism>
<sequence>MTDKCWFVLRHAYHPPPAVSNNHGISMSKGLLSIGHVITSIRVLDVINPETGPLPYPPSMPIAIGRAYNFEWRLTEQGNTEVSTHVDAPIAAVACADLGLNAGIAFKTAVHRFWEFERLETFSVNITQSYVDDTMETAEVESYMDKHKHWLIKNPSLYIITGIMVGRKAKLSVDDKTGRGVNAGALVGVSGIAGIGGGFDVSSEKGSLSSQEVDDFVFAIRVAKVTKGFLDRSWSWATLSEGATFGAGDSSKQKIESIKSQLEAIGYRDNRIIGMEDHADEVFVL</sequence>
<protein>
    <submittedName>
        <fullName evidence="1">Uncharacterized protein</fullName>
    </submittedName>
</protein>
<comment type="caution">
    <text evidence="1">The sequence shown here is derived from an EMBL/GenBank/DDBJ whole genome shotgun (WGS) entry which is preliminary data.</text>
</comment>
<dbReference type="Proteomes" id="UP001153332">
    <property type="component" value="Unassembled WGS sequence"/>
</dbReference>
<evidence type="ECO:0000313" key="1">
    <source>
        <dbReference type="EMBL" id="KAJ8133553.1"/>
    </source>
</evidence>
<reference evidence="1" key="1">
    <citation type="submission" date="2022-12" db="EMBL/GenBank/DDBJ databases">
        <title>Genome Sequence of Lasiodiplodia mahajangana.</title>
        <authorList>
            <person name="Buettner E."/>
        </authorList>
    </citation>
    <scope>NUCLEOTIDE SEQUENCE</scope>
    <source>
        <strain evidence="1">VT137</strain>
    </source>
</reference>
<evidence type="ECO:0000313" key="2">
    <source>
        <dbReference type="Proteomes" id="UP001153332"/>
    </source>
</evidence>
<dbReference type="EMBL" id="JAPUUL010000005">
    <property type="protein sequence ID" value="KAJ8133553.1"/>
    <property type="molecule type" value="Genomic_DNA"/>
</dbReference>
<proteinExistence type="predicted"/>